<organism evidence="1">
    <name type="scientific">marine sediment metagenome</name>
    <dbReference type="NCBI Taxonomy" id="412755"/>
    <lineage>
        <taxon>unclassified sequences</taxon>
        <taxon>metagenomes</taxon>
        <taxon>ecological metagenomes</taxon>
    </lineage>
</organism>
<accession>A0A0F9EPS1</accession>
<sequence length="268" mass="28199">AILDLSVLVDGTNALSANWNAGSYYITATGFTGEASSTSQISTLTNTKWCSTDGTVITCTEEIPGAFATTTADYWGSQRAGNDISWSSGFNLDDPLTITGLTVTYSTTTGTMVIPTSASLPLVQSGQFGYDTTTGQLRIHDGTADRVLSTGLKAFTIGSLENPVAGDQIPNHFKAPYGMTITQVDCLLDPTDTTGIELDIDIFEADANGDSTTTIFNVPLTVKNTNTATSTFANATIDSGDWVGSYYSNASGTASWISCTVKYRITAD</sequence>
<proteinExistence type="predicted"/>
<evidence type="ECO:0000313" key="1">
    <source>
        <dbReference type="EMBL" id="KKL76049.1"/>
    </source>
</evidence>
<feature type="non-terminal residue" evidence="1">
    <location>
        <position position="1"/>
    </location>
</feature>
<protein>
    <submittedName>
        <fullName evidence="1">Uncharacterized protein</fullName>
    </submittedName>
</protein>
<comment type="caution">
    <text evidence="1">The sequence shown here is derived from an EMBL/GenBank/DDBJ whole genome shotgun (WGS) entry which is preliminary data.</text>
</comment>
<dbReference type="EMBL" id="LAZR01024175">
    <property type="protein sequence ID" value="KKL76049.1"/>
    <property type="molecule type" value="Genomic_DNA"/>
</dbReference>
<gene>
    <name evidence="1" type="ORF">LCGC14_2048760</name>
</gene>
<reference evidence="1" key="1">
    <citation type="journal article" date="2015" name="Nature">
        <title>Complex archaea that bridge the gap between prokaryotes and eukaryotes.</title>
        <authorList>
            <person name="Spang A."/>
            <person name="Saw J.H."/>
            <person name="Jorgensen S.L."/>
            <person name="Zaremba-Niedzwiedzka K."/>
            <person name="Martijn J."/>
            <person name="Lind A.E."/>
            <person name="van Eijk R."/>
            <person name="Schleper C."/>
            <person name="Guy L."/>
            <person name="Ettema T.J."/>
        </authorList>
    </citation>
    <scope>NUCLEOTIDE SEQUENCE</scope>
</reference>
<name>A0A0F9EPS1_9ZZZZ</name>
<dbReference type="AlphaFoldDB" id="A0A0F9EPS1"/>